<dbReference type="CDD" id="cd02440">
    <property type="entry name" value="AdoMet_MTases"/>
    <property type="match status" value="1"/>
</dbReference>
<evidence type="ECO:0000256" key="1">
    <source>
        <dbReference type="SAM" id="MobiDB-lite"/>
    </source>
</evidence>
<evidence type="ECO:0000313" key="4">
    <source>
        <dbReference type="Proteomes" id="UP000242877"/>
    </source>
</evidence>
<reference evidence="3 4" key="1">
    <citation type="journal article" date="2016" name="Genome Biol. Evol.">
        <title>Divergent and convergent evolution of fungal pathogenicity.</title>
        <authorList>
            <person name="Shang Y."/>
            <person name="Xiao G."/>
            <person name="Zheng P."/>
            <person name="Cen K."/>
            <person name="Zhan S."/>
            <person name="Wang C."/>
        </authorList>
    </citation>
    <scope>NUCLEOTIDE SEQUENCE [LARGE SCALE GENOMIC DNA]</scope>
    <source>
        <strain evidence="3 4">ARSEF 7405</strain>
    </source>
</reference>
<dbReference type="AlphaFoldDB" id="A0A167UW56"/>
<accession>A0A167UW56</accession>
<gene>
    <name evidence="3" type="ORF">AAP_06303</name>
</gene>
<dbReference type="GO" id="GO:0008168">
    <property type="term" value="F:methyltransferase activity"/>
    <property type="evidence" value="ECO:0007669"/>
    <property type="project" value="UniProtKB-KW"/>
</dbReference>
<comment type="caution">
    <text evidence="3">The sequence shown here is derived from an EMBL/GenBank/DDBJ whole genome shotgun (WGS) entry which is preliminary data.</text>
</comment>
<dbReference type="OrthoDB" id="540004at2759"/>
<evidence type="ECO:0000313" key="3">
    <source>
        <dbReference type="EMBL" id="KZZ86684.1"/>
    </source>
</evidence>
<dbReference type="GO" id="GO:0032259">
    <property type="term" value="P:methylation"/>
    <property type="evidence" value="ECO:0007669"/>
    <property type="project" value="UniProtKB-KW"/>
</dbReference>
<dbReference type="Pfam" id="PF13489">
    <property type="entry name" value="Methyltransf_23"/>
    <property type="match status" value="1"/>
</dbReference>
<keyword evidence="2" id="KW-0472">Membrane</keyword>
<feature type="region of interest" description="Disordered" evidence="1">
    <location>
        <begin position="1"/>
        <end position="22"/>
    </location>
</feature>
<dbReference type="SUPFAM" id="SSF53335">
    <property type="entry name" value="S-adenosyl-L-methionine-dependent methyltransferases"/>
    <property type="match status" value="1"/>
</dbReference>
<protein>
    <submittedName>
        <fullName evidence="3">Phospholipid methyltransferase</fullName>
    </submittedName>
</protein>
<name>A0A167UW56_9EURO</name>
<dbReference type="InterPro" id="IPR029063">
    <property type="entry name" value="SAM-dependent_MTases_sf"/>
</dbReference>
<dbReference type="VEuPathDB" id="FungiDB:AAP_06303"/>
<dbReference type="PANTHER" id="PTHR45036">
    <property type="entry name" value="METHYLTRANSFERASE LIKE 7B"/>
    <property type="match status" value="1"/>
</dbReference>
<keyword evidence="4" id="KW-1185">Reference proteome</keyword>
<sequence length="312" mass="34124">MAEIQLSPEPETKAEPSKDTTASIMHSPTFSERVSALGDPFYILALGIYCFFSVLWNALFVEKNYKSLADVKDKAFSKLWNDHLCQPSAQQYLSCLTGSASLPPPVLAKATGVVLDIGPGNGTQVKYFTNPAVEQIYGIEPCVPLHDQLRKQAAASPVADKYHIVEASAEPRSLYKQLRKHGLLPKGSTTAVFDTICTVRCLCSVPDPDKVIAGLYPLLKPGGKFLVVEHVINPWTAPTGSILARLVQIICQNLGFPFFVGNCHLNRDTSRIIDMAAIGDGGWESVELETLFGYSPFAHISASFTKRHSEKK</sequence>
<keyword evidence="3" id="KW-0808">Transferase</keyword>
<feature type="transmembrane region" description="Helical" evidence="2">
    <location>
        <begin position="41"/>
        <end position="60"/>
    </location>
</feature>
<dbReference type="Proteomes" id="UP000242877">
    <property type="component" value="Unassembled WGS sequence"/>
</dbReference>
<dbReference type="EMBL" id="AZGZ01000051">
    <property type="protein sequence ID" value="KZZ86684.1"/>
    <property type="molecule type" value="Genomic_DNA"/>
</dbReference>
<evidence type="ECO:0000256" key="2">
    <source>
        <dbReference type="SAM" id="Phobius"/>
    </source>
</evidence>
<keyword evidence="2" id="KW-0812">Transmembrane</keyword>
<dbReference type="PANTHER" id="PTHR45036:SF1">
    <property type="entry name" value="METHYLTRANSFERASE LIKE 7A"/>
    <property type="match status" value="1"/>
</dbReference>
<keyword evidence="2" id="KW-1133">Transmembrane helix</keyword>
<keyword evidence="3" id="KW-0489">Methyltransferase</keyword>
<dbReference type="InterPro" id="IPR052356">
    <property type="entry name" value="Thiol_S-MT"/>
</dbReference>
<organism evidence="3 4">
    <name type="scientific">Ascosphaera apis ARSEF 7405</name>
    <dbReference type="NCBI Taxonomy" id="392613"/>
    <lineage>
        <taxon>Eukaryota</taxon>
        <taxon>Fungi</taxon>
        <taxon>Dikarya</taxon>
        <taxon>Ascomycota</taxon>
        <taxon>Pezizomycotina</taxon>
        <taxon>Eurotiomycetes</taxon>
        <taxon>Eurotiomycetidae</taxon>
        <taxon>Onygenales</taxon>
        <taxon>Ascosphaeraceae</taxon>
        <taxon>Ascosphaera</taxon>
    </lineage>
</organism>
<dbReference type="Gene3D" id="3.40.50.150">
    <property type="entry name" value="Vaccinia Virus protein VP39"/>
    <property type="match status" value="1"/>
</dbReference>
<proteinExistence type="predicted"/>